<evidence type="ECO:0000256" key="4">
    <source>
        <dbReference type="ARBA" id="ARBA00022771"/>
    </source>
</evidence>
<evidence type="ECO:0000256" key="3">
    <source>
        <dbReference type="ARBA" id="ARBA00022723"/>
    </source>
</evidence>
<dbReference type="CDD" id="cd16652">
    <property type="entry name" value="dRING_Rmd5p-like"/>
    <property type="match status" value="1"/>
</dbReference>
<dbReference type="GO" id="GO:0005737">
    <property type="term" value="C:cytoplasm"/>
    <property type="evidence" value="ECO:0007669"/>
    <property type="project" value="UniProtKB-SubCell"/>
</dbReference>
<dbReference type="SUPFAM" id="SSF57850">
    <property type="entry name" value="RING/U-box"/>
    <property type="match status" value="1"/>
</dbReference>
<feature type="domain" description="RING-Gid-type" evidence="7">
    <location>
        <begin position="17"/>
        <end position="58"/>
    </location>
</feature>
<evidence type="ECO:0000259" key="7">
    <source>
        <dbReference type="PROSITE" id="PS51867"/>
    </source>
</evidence>
<dbReference type="PANTHER" id="PTHR12170:SF3">
    <property type="entry name" value="GH10162P"/>
    <property type="match status" value="1"/>
</dbReference>
<name>A0A0L0G6P2_9EUKA</name>
<feature type="zinc finger region" description="RING-Gid-type" evidence="6">
    <location>
        <begin position="17"/>
        <end position="58"/>
    </location>
</feature>
<keyword evidence="2" id="KW-0963">Cytoplasm</keyword>
<proteinExistence type="predicted"/>
<dbReference type="GeneID" id="25903623"/>
<dbReference type="GO" id="GO:0008270">
    <property type="term" value="F:zinc ion binding"/>
    <property type="evidence" value="ECO:0007669"/>
    <property type="project" value="UniProtKB-KW"/>
</dbReference>
<evidence type="ECO:0000256" key="5">
    <source>
        <dbReference type="ARBA" id="ARBA00022833"/>
    </source>
</evidence>
<dbReference type="EMBL" id="KQ241748">
    <property type="protein sequence ID" value="KNC84685.1"/>
    <property type="molecule type" value="Genomic_DNA"/>
</dbReference>
<dbReference type="GO" id="GO:0005634">
    <property type="term" value="C:nucleus"/>
    <property type="evidence" value="ECO:0007669"/>
    <property type="project" value="TreeGrafter"/>
</dbReference>
<dbReference type="Pfam" id="PF13445">
    <property type="entry name" value="zf-RING_UBOX"/>
    <property type="match status" value="1"/>
</dbReference>
<gene>
    <name evidence="8" type="ORF">SARC_03119</name>
</gene>
<keyword evidence="5" id="KW-0862">Zinc</keyword>
<keyword evidence="3" id="KW-0479">Metal-binding</keyword>
<dbReference type="Gene3D" id="3.30.40.10">
    <property type="entry name" value="Zinc/RING finger domain, C3HC4 (zinc finger)"/>
    <property type="match status" value="1"/>
</dbReference>
<keyword evidence="4 6" id="KW-0863">Zinc-finger</keyword>
<dbReference type="RefSeq" id="XP_014158587.1">
    <property type="nucleotide sequence ID" value="XM_014303112.1"/>
</dbReference>
<dbReference type="PROSITE" id="PS51867">
    <property type="entry name" value="ZF_RING_GID"/>
    <property type="match status" value="1"/>
</dbReference>
<evidence type="ECO:0000313" key="8">
    <source>
        <dbReference type="EMBL" id="KNC84685.1"/>
    </source>
</evidence>
<feature type="non-terminal residue" evidence="8">
    <location>
        <position position="1"/>
    </location>
</feature>
<evidence type="ECO:0000256" key="2">
    <source>
        <dbReference type="ARBA" id="ARBA00022490"/>
    </source>
</evidence>
<protein>
    <recommendedName>
        <fullName evidence="7">RING-Gid-type domain-containing protein</fullName>
    </recommendedName>
</protein>
<dbReference type="FunFam" id="3.30.40.10:FF:000143">
    <property type="entry name" value="Regulator of gluconeogenesis Rmd5"/>
    <property type="match status" value="1"/>
</dbReference>
<keyword evidence="9" id="KW-1185">Reference proteome</keyword>
<evidence type="ECO:0000256" key="1">
    <source>
        <dbReference type="ARBA" id="ARBA00004496"/>
    </source>
</evidence>
<dbReference type="AlphaFoldDB" id="A0A0L0G6P2"/>
<dbReference type="InterPro" id="IPR044063">
    <property type="entry name" value="ZF_RING_GID"/>
</dbReference>
<dbReference type="GO" id="GO:0043161">
    <property type="term" value="P:proteasome-mediated ubiquitin-dependent protein catabolic process"/>
    <property type="evidence" value="ECO:0007669"/>
    <property type="project" value="InterPro"/>
</dbReference>
<accession>A0A0L0G6P2</accession>
<dbReference type="GO" id="GO:0061630">
    <property type="term" value="F:ubiquitin protein ligase activity"/>
    <property type="evidence" value="ECO:0007669"/>
    <property type="project" value="InterPro"/>
</dbReference>
<dbReference type="InterPro" id="IPR013083">
    <property type="entry name" value="Znf_RING/FYVE/PHD"/>
</dbReference>
<organism evidence="8 9">
    <name type="scientific">Sphaeroforma arctica JP610</name>
    <dbReference type="NCBI Taxonomy" id="667725"/>
    <lineage>
        <taxon>Eukaryota</taxon>
        <taxon>Ichthyosporea</taxon>
        <taxon>Ichthyophonida</taxon>
        <taxon>Sphaeroforma</taxon>
    </lineage>
</organism>
<evidence type="ECO:0000313" key="9">
    <source>
        <dbReference type="Proteomes" id="UP000054560"/>
    </source>
</evidence>
<dbReference type="InterPro" id="IPR037683">
    <property type="entry name" value="Rmd5_dRing"/>
</dbReference>
<dbReference type="InterPro" id="IPR045098">
    <property type="entry name" value="Fyv10_fam"/>
</dbReference>
<evidence type="ECO:0000256" key="6">
    <source>
        <dbReference type="PROSITE-ProRule" id="PRU01215"/>
    </source>
</evidence>
<dbReference type="STRING" id="667725.A0A0L0G6P2"/>
<dbReference type="OrthoDB" id="1933281at2759"/>
<sequence>VEIDVGKDHQYHSVFACPVSREQTTAENPPMRLPCGHVIAKVSLRNLSKGVRFKCPYCPQEQTPADAVQIYF</sequence>
<dbReference type="PANTHER" id="PTHR12170">
    <property type="entry name" value="MACROPHAGE ERYTHROBLAST ATTACHER-RELATED"/>
    <property type="match status" value="1"/>
</dbReference>
<dbReference type="Proteomes" id="UP000054560">
    <property type="component" value="Unassembled WGS sequence"/>
</dbReference>
<comment type="subcellular location">
    <subcellularLocation>
        <location evidence="1">Cytoplasm</location>
    </subcellularLocation>
</comment>
<dbReference type="InterPro" id="IPR027370">
    <property type="entry name" value="Znf-RING_euk"/>
</dbReference>
<dbReference type="eggNOG" id="KOG2817">
    <property type="taxonomic scope" value="Eukaryota"/>
</dbReference>
<reference evidence="8 9" key="1">
    <citation type="submission" date="2011-02" db="EMBL/GenBank/DDBJ databases">
        <title>The Genome Sequence of Sphaeroforma arctica JP610.</title>
        <authorList>
            <consortium name="The Broad Institute Genome Sequencing Platform"/>
            <person name="Russ C."/>
            <person name="Cuomo C."/>
            <person name="Young S.K."/>
            <person name="Zeng Q."/>
            <person name="Gargeya S."/>
            <person name="Alvarado L."/>
            <person name="Berlin A."/>
            <person name="Chapman S.B."/>
            <person name="Chen Z."/>
            <person name="Freedman E."/>
            <person name="Gellesch M."/>
            <person name="Goldberg J."/>
            <person name="Griggs A."/>
            <person name="Gujja S."/>
            <person name="Heilman E."/>
            <person name="Heiman D."/>
            <person name="Howarth C."/>
            <person name="Mehta T."/>
            <person name="Neiman D."/>
            <person name="Pearson M."/>
            <person name="Roberts A."/>
            <person name="Saif S."/>
            <person name="Shea T."/>
            <person name="Shenoy N."/>
            <person name="Sisk P."/>
            <person name="Stolte C."/>
            <person name="Sykes S."/>
            <person name="White J."/>
            <person name="Yandava C."/>
            <person name="Burger G."/>
            <person name="Gray M.W."/>
            <person name="Holland P.W.H."/>
            <person name="King N."/>
            <person name="Lang F.B.F."/>
            <person name="Roger A.J."/>
            <person name="Ruiz-Trillo I."/>
            <person name="Haas B."/>
            <person name="Nusbaum C."/>
            <person name="Birren B."/>
        </authorList>
    </citation>
    <scope>NUCLEOTIDE SEQUENCE [LARGE SCALE GENOMIC DNA]</scope>
    <source>
        <strain evidence="8 9">JP610</strain>
    </source>
</reference>
<dbReference type="GO" id="GO:0034657">
    <property type="term" value="C:GID complex"/>
    <property type="evidence" value="ECO:0007669"/>
    <property type="project" value="TreeGrafter"/>
</dbReference>